<dbReference type="AlphaFoldDB" id="G3TZ23"/>
<evidence type="ECO:0000259" key="3">
    <source>
        <dbReference type="Pfam" id="PF14650"/>
    </source>
</evidence>
<protein>
    <recommendedName>
        <fullName evidence="3">SPATA31 domain-containing protein</fullName>
    </recommendedName>
</protein>
<sequence length="576" mass="64273">EKSLRQLMPHTPVTFTKNDNFNAFVETTGTISHKTRGSCMLNQPTQAFWLLKWSIRDQEQSCHCQKTPNPLALALPSPALTVLNGLYPQPERQAEDSGDCLNQKHSQLFCGFFCLTSESLVVTYIEFHGISTNRGIPQFPLNVPFFFNERSFLSLLPNNPPQSASPSSTSAPNLVSPTDHQQNQSNNPFWALAKFKALEWNLLQSQPQVRWELPAAFERSQYAQSLRQYNPCDTAQSPETLGSSWSRKPVSLLMGEQLFFSNHAQRVLEFHLQKLLIPHHWGVSQRIKQSTALFLSPADQQPLPLSSKALDNVNVPWSAAPEVSGVSDLISLTLAPVSDSMPYLLTQTKAILQSHINSKCWQTLQGTVIAHIFISRDCRIPGSMEVAQFPCTLENKLLELQAVAYPEIYQKVMPSQTLPGAVIDHTKLSRSLPKGAMEELGTNLQDKHLVFLSGLPALYYLAPSKATGPPITSQSEIAKIMPEPVEITPEPLTEMISYEKQCISPWPGLQDNETGADGAQEFLIKVQEAKTKEMVHLESRTDAAILKAIKTPILTHLNFHLRKKKSLAPAKGLWDK</sequence>
<dbReference type="PANTHER" id="PTHR21859:SF15">
    <property type="entry name" value="PROTEIN SPATA31F1-RELATED"/>
    <property type="match status" value="1"/>
</dbReference>
<dbReference type="HOGENOM" id="CLU_489659_0_0_1"/>
<reference evidence="4" key="3">
    <citation type="submission" date="2025-09" db="UniProtKB">
        <authorList>
            <consortium name="Ensembl"/>
        </authorList>
    </citation>
    <scope>IDENTIFICATION</scope>
    <source>
        <strain evidence="4">Isolate ISIS603380</strain>
    </source>
</reference>
<feature type="region of interest" description="Disordered" evidence="2">
    <location>
        <begin position="158"/>
        <end position="183"/>
    </location>
</feature>
<dbReference type="InterPro" id="IPR039509">
    <property type="entry name" value="SPATA31"/>
</dbReference>
<name>G3TZ23_LOXAF</name>
<feature type="compositionally biased region" description="Low complexity" evidence="2">
    <location>
        <begin position="158"/>
        <end position="174"/>
    </location>
</feature>
<keyword evidence="5" id="KW-1185">Reference proteome</keyword>
<evidence type="ECO:0000256" key="2">
    <source>
        <dbReference type="SAM" id="MobiDB-lite"/>
    </source>
</evidence>
<dbReference type="InParanoid" id="G3TZ23"/>
<evidence type="ECO:0000313" key="4">
    <source>
        <dbReference type="Ensembl" id="ENSLAFP00000020831.1"/>
    </source>
</evidence>
<comment type="similarity">
    <text evidence="1">Belongs to the SPATA31 family.</text>
</comment>
<dbReference type="PANTHER" id="PTHR21859">
    <property type="entry name" value="ACROSOME-SPECIFIC PROTEIN"/>
    <property type="match status" value="1"/>
</dbReference>
<accession>G3TZ23</accession>
<feature type="domain" description="SPATA31" evidence="3">
    <location>
        <begin position="177"/>
        <end position="294"/>
    </location>
</feature>
<organism evidence="4 5">
    <name type="scientific">Loxodonta africana</name>
    <name type="common">African elephant</name>
    <dbReference type="NCBI Taxonomy" id="9785"/>
    <lineage>
        <taxon>Eukaryota</taxon>
        <taxon>Metazoa</taxon>
        <taxon>Chordata</taxon>
        <taxon>Craniata</taxon>
        <taxon>Vertebrata</taxon>
        <taxon>Euteleostomi</taxon>
        <taxon>Mammalia</taxon>
        <taxon>Eutheria</taxon>
        <taxon>Afrotheria</taxon>
        <taxon>Proboscidea</taxon>
        <taxon>Elephantidae</taxon>
        <taxon>Loxodonta</taxon>
    </lineage>
</organism>
<dbReference type="Pfam" id="PF14650">
    <property type="entry name" value="FAM75"/>
    <property type="match status" value="1"/>
</dbReference>
<dbReference type="Proteomes" id="UP000007646">
    <property type="component" value="Unassembled WGS sequence"/>
</dbReference>
<dbReference type="eggNOG" id="ENOG502SM6T">
    <property type="taxonomic scope" value="Eukaryota"/>
</dbReference>
<proteinExistence type="inferred from homology"/>
<reference evidence="4 5" key="1">
    <citation type="submission" date="2009-06" db="EMBL/GenBank/DDBJ databases">
        <title>The Genome Sequence of Loxodonta africana (African elephant).</title>
        <authorList>
            <person name="Di Palma F."/>
            <person name="Heiman D."/>
            <person name="Young S."/>
            <person name="Johnson J."/>
            <person name="Lander E.S."/>
            <person name="Lindblad-Toh K."/>
        </authorList>
    </citation>
    <scope>NUCLEOTIDE SEQUENCE [LARGE SCALE GENOMIC DNA]</scope>
    <source>
        <strain evidence="4 5">Isolate ISIS603380</strain>
    </source>
</reference>
<evidence type="ECO:0000256" key="1">
    <source>
        <dbReference type="ARBA" id="ARBA00035009"/>
    </source>
</evidence>
<reference evidence="4" key="2">
    <citation type="submission" date="2025-08" db="UniProtKB">
        <authorList>
            <consortium name="Ensembl"/>
        </authorList>
    </citation>
    <scope>IDENTIFICATION</scope>
    <source>
        <strain evidence="4">Isolate ISIS603380</strain>
    </source>
</reference>
<dbReference type="Ensembl" id="ENSLAFT00000031110.1">
    <property type="protein sequence ID" value="ENSLAFP00000020831.1"/>
    <property type="gene ID" value="ENSLAFG00000026948.1"/>
</dbReference>
<evidence type="ECO:0000313" key="5">
    <source>
        <dbReference type="Proteomes" id="UP000007646"/>
    </source>
</evidence>
<dbReference type="GeneTree" id="ENSGT00950000183043"/>